<evidence type="ECO:0000256" key="8">
    <source>
        <dbReference type="SAM" id="Phobius"/>
    </source>
</evidence>
<feature type="transmembrane region" description="Helical" evidence="8">
    <location>
        <begin position="847"/>
        <end position="866"/>
    </location>
</feature>
<dbReference type="PANTHER" id="PTHR32063">
    <property type="match status" value="1"/>
</dbReference>
<evidence type="ECO:0000256" key="4">
    <source>
        <dbReference type="ARBA" id="ARBA00022519"/>
    </source>
</evidence>
<dbReference type="Gene3D" id="3.30.2090.10">
    <property type="entry name" value="Multidrug efflux transporter AcrB TolC docking domain, DN and DC subdomains"/>
    <property type="match status" value="2"/>
</dbReference>
<dbReference type="Pfam" id="PF00873">
    <property type="entry name" value="ACR_tran"/>
    <property type="match status" value="1"/>
</dbReference>
<dbReference type="InterPro" id="IPR027463">
    <property type="entry name" value="AcrB_DN_DC_subdom"/>
</dbReference>
<dbReference type="PRINTS" id="PR00702">
    <property type="entry name" value="ACRIFLAVINRP"/>
</dbReference>
<feature type="transmembrane region" description="Helical" evidence="8">
    <location>
        <begin position="359"/>
        <end position="379"/>
    </location>
</feature>
<dbReference type="EMBL" id="FOFS01000007">
    <property type="protein sequence ID" value="SEQ54064.1"/>
    <property type="molecule type" value="Genomic_DNA"/>
</dbReference>
<name>A0A1H9GVH7_9GAMM</name>
<evidence type="ECO:0000256" key="6">
    <source>
        <dbReference type="ARBA" id="ARBA00022989"/>
    </source>
</evidence>
<dbReference type="Gene3D" id="3.30.70.1430">
    <property type="entry name" value="Multidrug efflux transporter AcrB pore domain"/>
    <property type="match status" value="2"/>
</dbReference>
<protein>
    <submittedName>
        <fullName evidence="9">Multidrug efflux pump</fullName>
    </submittedName>
</protein>
<evidence type="ECO:0000256" key="5">
    <source>
        <dbReference type="ARBA" id="ARBA00022692"/>
    </source>
</evidence>
<feature type="transmembrane region" description="Helical" evidence="8">
    <location>
        <begin position="336"/>
        <end position="352"/>
    </location>
</feature>
<keyword evidence="3" id="KW-1003">Cell membrane</keyword>
<evidence type="ECO:0000313" key="9">
    <source>
        <dbReference type="EMBL" id="SEQ54064.1"/>
    </source>
</evidence>
<reference evidence="9 10" key="1">
    <citation type="submission" date="2016-10" db="EMBL/GenBank/DDBJ databases">
        <authorList>
            <person name="de Groot N.N."/>
        </authorList>
    </citation>
    <scope>NUCLEOTIDE SEQUENCE [LARGE SCALE GENOMIC DNA]</scope>
    <source>
        <strain evidence="9 10">DSM 25927</strain>
    </source>
</reference>
<accession>A0A1H9GVH7</accession>
<feature type="transmembrane region" description="Helical" evidence="8">
    <location>
        <begin position="385"/>
        <end position="409"/>
    </location>
</feature>
<dbReference type="SUPFAM" id="SSF82866">
    <property type="entry name" value="Multidrug efflux transporter AcrB transmembrane domain"/>
    <property type="match status" value="2"/>
</dbReference>
<dbReference type="Gene3D" id="3.30.70.1320">
    <property type="entry name" value="Multidrug efflux transporter AcrB pore domain like"/>
    <property type="match status" value="1"/>
</dbReference>
<dbReference type="STRING" id="489703.SAMN04488038_107217"/>
<dbReference type="OrthoDB" id="9757904at2"/>
<organism evidence="9 10">
    <name type="scientific">Solimonas aquatica</name>
    <dbReference type="NCBI Taxonomy" id="489703"/>
    <lineage>
        <taxon>Bacteria</taxon>
        <taxon>Pseudomonadati</taxon>
        <taxon>Pseudomonadota</taxon>
        <taxon>Gammaproteobacteria</taxon>
        <taxon>Nevskiales</taxon>
        <taxon>Nevskiaceae</taxon>
        <taxon>Solimonas</taxon>
    </lineage>
</organism>
<dbReference type="AlphaFoldDB" id="A0A1H9GVH7"/>
<evidence type="ECO:0000256" key="2">
    <source>
        <dbReference type="ARBA" id="ARBA00022448"/>
    </source>
</evidence>
<sequence length="1030" mass="111248">MKFTDLFIRRPVLSIVVSLLVLVLGLRALAQLPVREFPKSQIATVTVTTYYYGANSDVIAGFITTPLETAIAQAQGIDYISSNSTSGQSQISANLRLNYDANRALTEISAKVNSVLNQLPAQAQKPQLEISTGESTDSMYISFSSKVMPSNKVTDYLTRVVRPKLQAVPGVQLAEILGQREFALRAWLDPDKLAARGLTAQDVYTAIGANHYISALGTTKGQMVTMDITAGTDLHSVEEFRKLVIRQSGFSVVRLEDIANVTLGSENVDFDSLKDGTSSVFVGIKVAPDANVLTVNRAVREVFPDIAAQLPEGLEGSIDYDSSEYINNAIAEVEKTLIEALVIVTFVIFLFLGAPRSVLIPAVAIPLSLIGGFLVMLILGYSINLLTLLALVLAIGLVVDDAIIVVENVDRHLKEGKSPLQAALIGARELTGPIIAISVVLIAVYLPIGFQGGLTGSLFSEFAFTLAGAVGVSAVVALTLSPMLCSRLLRAHDENRLVAIIDRNFEWARSRYERLLGSALKTWPVVVTFGFIIFALIFVLAKFAKQELAPEEDQSFMIVYGYSKPGDSLGQTLLYTNQVRKIVEQHPERKLTFQLVGIQGVNSALTGVVLKPWEQREKTAMQLQQEVQQQVSKVAAQAVYASLPPPLPTGSGGTNTPIAFVITTTDPFIKLDEVSQELLSRAQASGKFYFIDTDLRINKPQVTVQVDRDKAATLGLTMQDIGSALGAMLGGGYVNYFSISGRSYKVIPQVEQQERLNPEQLSSYQIRAADGTMVPASTVISLKTEAIPARITHFQQLNSATFSAVSSVSMGEALDYLKTTAQQIAPKGYTVDYAGQSRQYMQESSSFALTFAFAIVIIFLALSAQFGSFRDPLIVMMSVPMAIFGAMVFIFLGVKNASMNIYTEVGLVTLIGLIAKHGILIVQFANDEQRAGKTKLEAIMSAAGIRLRPILMTTAAMVLSVIPLITASGAGAVSRNHMGLVIFTGISIGTLFTLFVVPAMYLMLAVDRSPKKAQQHDTAADGAEPDAILP</sequence>
<keyword evidence="6 8" id="KW-1133">Transmembrane helix</keyword>
<dbReference type="Gene3D" id="1.20.1640.10">
    <property type="entry name" value="Multidrug efflux transporter AcrB transmembrane domain"/>
    <property type="match status" value="2"/>
</dbReference>
<feature type="transmembrane region" description="Helical" evidence="8">
    <location>
        <begin position="519"/>
        <end position="541"/>
    </location>
</feature>
<dbReference type="Proteomes" id="UP000199233">
    <property type="component" value="Unassembled WGS sequence"/>
</dbReference>
<feature type="transmembrane region" description="Helical" evidence="8">
    <location>
        <begin position="430"/>
        <end position="450"/>
    </location>
</feature>
<dbReference type="FunFam" id="1.20.1640.10:FF:000001">
    <property type="entry name" value="Efflux pump membrane transporter"/>
    <property type="match status" value="1"/>
</dbReference>
<feature type="transmembrane region" description="Helical" evidence="8">
    <location>
        <begin position="462"/>
        <end position="480"/>
    </location>
</feature>
<feature type="transmembrane region" description="Helical" evidence="8">
    <location>
        <begin position="906"/>
        <end position="926"/>
    </location>
</feature>
<keyword evidence="10" id="KW-1185">Reference proteome</keyword>
<keyword evidence="5 8" id="KW-0812">Transmembrane</keyword>
<feature type="transmembrane region" description="Helical" evidence="8">
    <location>
        <begin position="873"/>
        <end position="894"/>
    </location>
</feature>
<feature type="transmembrane region" description="Helical" evidence="8">
    <location>
        <begin position="947"/>
        <end position="966"/>
    </location>
</feature>
<proteinExistence type="predicted"/>
<keyword evidence="2" id="KW-0813">Transport</keyword>
<dbReference type="RefSeq" id="WP_093285660.1">
    <property type="nucleotide sequence ID" value="NZ_FOFS01000007.1"/>
</dbReference>
<keyword evidence="4" id="KW-0997">Cell inner membrane</keyword>
<evidence type="ECO:0000313" key="10">
    <source>
        <dbReference type="Proteomes" id="UP000199233"/>
    </source>
</evidence>
<gene>
    <name evidence="9" type="ORF">SAMN04488038_107217</name>
</gene>
<dbReference type="Gene3D" id="3.30.70.1440">
    <property type="entry name" value="Multidrug efflux transporter AcrB pore domain"/>
    <property type="match status" value="1"/>
</dbReference>
<dbReference type="SUPFAM" id="SSF82714">
    <property type="entry name" value="Multidrug efflux transporter AcrB TolC docking domain, DN and DC subdomains"/>
    <property type="match status" value="2"/>
</dbReference>
<evidence type="ECO:0000256" key="1">
    <source>
        <dbReference type="ARBA" id="ARBA00004429"/>
    </source>
</evidence>
<keyword evidence="7 8" id="KW-0472">Membrane</keyword>
<evidence type="ECO:0000256" key="3">
    <source>
        <dbReference type="ARBA" id="ARBA00022475"/>
    </source>
</evidence>
<evidence type="ECO:0000256" key="7">
    <source>
        <dbReference type="ARBA" id="ARBA00023136"/>
    </source>
</evidence>
<dbReference type="GO" id="GO:0005886">
    <property type="term" value="C:plasma membrane"/>
    <property type="evidence" value="ECO:0007669"/>
    <property type="project" value="UniProtKB-SubCell"/>
</dbReference>
<dbReference type="PANTHER" id="PTHR32063:SF14">
    <property type="entry name" value="BLL4319 PROTEIN"/>
    <property type="match status" value="1"/>
</dbReference>
<dbReference type="GO" id="GO:0042910">
    <property type="term" value="F:xenobiotic transmembrane transporter activity"/>
    <property type="evidence" value="ECO:0007669"/>
    <property type="project" value="TreeGrafter"/>
</dbReference>
<dbReference type="SUPFAM" id="SSF82693">
    <property type="entry name" value="Multidrug efflux transporter AcrB pore domain, PN1, PN2, PC1 and PC2 subdomains"/>
    <property type="match status" value="4"/>
</dbReference>
<comment type="subcellular location">
    <subcellularLocation>
        <location evidence="1">Cell inner membrane</location>
        <topology evidence="1">Multi-pass membrane protein</topology>
    </subcellularLocation>
</comment>
<feature type="transmembrane region" description="Helical" evidence="8">
    <location>
        <begin position="978"/>
        <end position="1004"/>
    </location>
</feature>
<dbReference type="InterPro" id="IPR001036">
    <property type="entry name" value="Acrflvin-R"/>
</dbReference>